<organism evidence="4 6">
    <name type="scientific">Kerstersia gyiorum</name>
    <dbReference type="NCBI Taxonomy" id="206506"/>
    <lineage>
        <taxon>Bacteria</taxon>
        <taxon>Pseudomonadati</taxon>
        <taxon>Pseudomonadota</taxon>
        <taxon>Betaproteobacteria</taxon>
        <taxon>Burkholderiales</taxon>
        <taxon>Alcaligenaceae</taxon>
        <taxon>Kerstersia</taxon>
    </lineage>
</organism>
<dbReference type="PATRIC" id="fig|206506.3.peg.676"/>
<dbReference type="FunFam" id="3.40.50.720:FF:000084">
    <property type="entry name" value="Short-chain dehydrogenase reductase"/>
    <property type="match status" value="1"/>
</dbReference>
<dbReference type="STRING" id="206506.AAV32_03080"/>
<evidence type="ECO:0000259" key="3">
    <source>
        <dbReference type="SMART" id="SM00822"/>
    </source>
</evidence>
<evidence type="ECO:0000256" key="1">
    <source>
        <dbReference type="ARBA" id="ARBA00006484"/>
    </source>
</evidence>
<dbReference type="EMBL" id="SGWZ01000001">
    <property type="protein sequence ID" value="RZS73438.1"/>
    <property type="molecule type" value="Genomic_DNA"/>
</dbReference>
<evidence type="ECO:0000313" key="5">
    <source>
        <dbReference type="EMBL" id="RZS73438.1"/>
    </source>
</evidence>
<dbReference type="Proteomes" id="UP000078084">
    <property type="component" value="Unassembled WGS sequence"/>
</dbReference>
<dbReference type="NCBIfam" id="NF005559">
    <property type="entry name" value="PRK07231.1"/>
    <property type="match status" value="1"/>
</dbReference>
<gene>
    <name evidence="4" type="ORF">AAV32_03080</name>
    <name evidence="5" type="ORF">EV679_0630</name>
</gene>
<dbReference type="Gene3D" id="3.40.50.720">
    <property type="entry name" value="NAD(P)-binding Rossmann-like Domain"/>
    <property type="match status" value="1"/>
</dbReference>
<accession>A0A171KWK0</accession>
<dbReference type="InterPro" id="IPR036291">
    <property type="entry name" value="NAD(P)-bd_dom_sf"/>
</dbReference>
<dbReference type="Proteomes" id="UP000292039">
    <property type="component" value="Unassembled WGS sequence"/>
</dbReference>
<dbReference type="Pfam" id="PF13561">
    <property type="entry name" value="adh_short_C2"/>
    <property type="match status" value="1"/>
</dbReference>
<dbReference type="EMBL" id="LBNE01000001">
    <property type="protein sequence ID" value="KKO73267.1"/>
    <property type="molecule type" value="Genomic_DNA"/>
</dbReference>
<name>A0A171KWK0_9BURK</name>
<dbReference type="SUPFAM" id="SSF51735">
    <property type="entry name" value="NAD(P)-binding Rossmann-fold domains"/>
    <property type="match status" value="1"/>
</dbReference>
<dbReference type="PANTHER" id="PTHR42760:SF5">
    <property type="entry name" value="2-DEHYDRO-3-DEOXY-D-GLUCONATE 5-DEHYDROGENASE"/>
    <property type="match status" value="1"/>
</dbReference>
<dbReference type="InterPro" id="IPR057326">
    <property type="entry name" value="KR_dom"/>
</dbReference>
<dbReference type="InterPro" id="IPR002347">
    <property type="entry name" value="SDR_fam"/>
</dbReference>
<keyword evidence="2" id="KW-0560">Oxidoreductase</keyword>
<evidence type="ECO:0000313" key="7">
    <source>
        <dbReference type="Proteomes" id="UP000292039"/>
    </source>
</evidence>
<dbReference type="GO" id="GO:0016616">
    <property type="term" value="F:oxidoreductase activity, acting on the CH-OH group of donors, NAD or NADP as acceptor"/>
    <property type="evidence" value="ECO:0007669"/>
    <property type="project" value="TreeGrafter"/>
</dbReference>
<dbReference type="InterPro" id="IPR020904">
    <property type="entry name" value="Sc_DH/Rdtase_CS"/>
</dbReference>
<reference evidence="5 7" key="2">
    <citation type="submission" date="2019-02" db="EMBL/GenBank/DDBJ databases">
        <title>Genomic Encyclopedia of Type Strains, Phase IV (KMG-IV): sequencing the most valuable type-strain genomes for metagenomic binning, comparative biology and taxonomic classification.</title>
        <authorList>
            <person name="Goeker M."/>
        </authorList>
    </citation>
    <scope>NUCLEOTIDE SEQUENCE [LARGE SCALE GENOMIC DNA]</scope>
    <source>
        <strain evidence="5 7">DSM 16618</strain>
    </source>
</reference>
<feature type="domain" description="Ketoreductase" evidence="3">
    <location>
        <begin position="14"/>
        <end position="176"/>
    </location>
</feature>
<comment type="caution">
    <text evidence="4">The sequence shown here is derived from an EMBL/GenBank/DDBJ whole genome shotgun (WGS) entry which is preliminary data.</text>
</comment>
<dbReference type="AlphaFoldDB" id="A0A171KWK0"/>
<comment type="similarity">
    <text evidence="1">Belongs to the short-chain dehydrogenases/reductases (SDR) family.</text>
</comment>
<dbReference type="RefSeq" id="WP_068367379.1">
    <property type="nucleotide sequence ID" value="NZ_CBCSEB010000010.1"/>
</dbReference>
<keyword evidence="6" id="KW-1185">Reference proteome</keyword>
<protein>
    <submittedName>
        <fullName evidence="5">Gluconate 5-dehydrogenase/2-deoxy-D-gluconate 3-dehydrogenase</fullName>
    </submittedName>
</protein>
<reference evidence="4 6" key="1">
    <citation type="submission" date="2015-04" db="EMBL/GenBank/DDBJ databases">
        <title>Genome sequence of Kerstersia gyiorum CG1.</title>
        <authorList>
            <person name="Greninger A.L."/>
            <person name="Kozyreva V."/>
            <person name="Chaturvedi V."/>
        </authorList>
    </citation>
    <scope>NUCLEOTIDE SEQUENCE [LARGE SCALE GENOMIC DNA]</scope>
    <source>
        <strain evidence="4 6">CG1</strain>
    </source>
</reference>
<evidence type="ECO:0000313" key="4">
    <source>
        <dbReference type="EMBL" id="KKO73267.1"/>
    </source>
</evidence>
<dbReference type="PANTHER" id="PTHR42760">
    <property type="entry name" value="SHORT-CHAIN DEHYDROGENASES/REDUCTASES FAMILY MEMBER"/>
    <property type="match status" value="1"/>
</dbReference>
<dbReference type="SMART" id="SM00822">
    <property type="entry name" value="PKS_KR"/>
    <property type="match status" value="1"/>
</dbReference>
<dbReference type="PRINTS" id="PR00081">
    <property type="entry name" value="GDHRDH"/>
</dbReference>
<dbReference type="PROSITE" id="PS00061">
    <property type="entry name" value="ADH_SHORT"/>
    <property type="match status" value="1"/>
</dbReference>
<proteinExistence type="inferred from homology"/>
<evidence type="ECO:0000313" key="6">
    <source>
        <dbReference type="Proteomes" id="UP000078084"/>
    </source>
</evidence>
<evidence type="ECO:0000256" key="2">
    <source>
        <dbReference type="ARBA" id="ARBA00023002"/>
    </source>
</evidence>
<dbReference type="PRINTS" id="PR00080">
    <property type="entry name" value="SDRFAMILY"/>
</dbReference>
<sequence length="252" mass="26649">MANPAQQLFDLSGQVAVVTGGGSGLGAAAARALRNAGATVIILGRRADVLQEQADRLGAQAMRCDTRERTQVSAVMQEVLARHGRLDILVNAAGIHRKCPSLDFPDEEWIAVHAVNTHGSFICATEALRHMRTAGHGKIINFCSYGSANGLPESVAYASSKGGLRQMTKSLAIEFAPAGIQVNAIEPGWFKTEMTSAMFSDPAWLERTQRRIPAGRPGDPQDLDGAVIFLASRASDYVTGIALPVDGGAQAV</sequence>